<dbReference type="PANTHER" id="PTHR34537">
    <property type="entry name" value="OS08G0459300 PROTEIN"/>
    <property type="match status" value="1"/>
</dbReference>
<dbReference type="OrthoDB" id="742600at2759"/>
<comment type="caution">
    <text evidence="1">The sequence shown here is derived from an EMBL/GenBank/DDBJ whole genome shotgun (WGS) entry which is preliminary data.</text>
</comment>
<accession>A0A9P0YV66</accession>
<dbReference type="SUPFAM" id="SSF55797">
    <property type="entry name" value="PR-1-like"/>
    <property type="match status" value="1"/>
</dbReference>
<dbReference type="InterPro" id="IPR035940">
    <property type="entry name" value="CAP_sf"/>
</dbReference>
<evidence type="ECO:0000313" key="1">
    <source>
        <dbReference type="EMBL" id="CAH9076761.1"/>
    </source>
</evidence>
<proteinExistence type="predicted"/>
<reference evidence="1" key="1">
    <citation type="submission" date="2022-07" db="EMBL/GenBank/DDBJ databases">
        <authorList>
            <person name="Macas J."/>
            <person name="Novak P."/>
            <person name="Neumann P."/>
        </authorList>
    </citation>
    <scope>NUCLEOTIDE SEQUENCE</scope>
</reference>
<organism evidence="1 2">
    <name type="scientific">Cuscuta europaea</name>
    <name type="common">European dodder</name>
    <dbReference type="NCBI Taxonomy" id="41803"/>
    <lineage>
        <taxon>Eukaryota</taxon>
        <taxon>Viridiplantae</taxon>
        <taxon>Streptophyta</taxon>
        <taxon>Embryophyta</taxon>
        <taxon>Tracheophyta</taxon>
        <taxon>Spermatophyta</taxon>
        <taxon>Magnoliopsida</taxon>
        <taxon>eudicotyledons</taxon>
        <taxon>Gunneridae</taxon>
        <taxon>Pentapetalae</taxon>
        <taxon>asterids</taxon>
        <taxon>lamiids</taxon>
        <taxon>Solanales</taxon>
        <taxon>Convolvulaceae</taxon>
        <taxon>Cuscuteae</taxon>
        <taxon>Cuscuta</taxon>
        <taxon>Cuscuta subgen. Cuscuta</taxon>
    </lineage>
</organism>
<dbReference type="PANTHER" id="PTHR34537:SF1">
    <property type="entry name" value="OS08G0459300 PROTEIN"/>
    <property type="match status" value="1"/>
</dbReference>
<evidence type="ECO:0008006" key="3">
    <source>
        <dbReference type="Google" id="ProtNLM"/>
    </source>
</evidence>
<protein>
    <recommendedName>
        <fullName evidence="3">Ferredoxin-like protein</fullName>
    </recommendedName>
</protein>
<dbReference type="EMBL" id="CAMAPE010000010">
    <property type="protein sequence ID" value="CAH9076761.1"/>
    <property type="molecule type" value="Genomic_DNA"/>
</dbReference>
<gene>
    <name evidence="1" type="ORF">CEURO_LOCUS6002</name>
</gene>
<keyword evidence="2" id="KW-1185">Reference proteome</keyword>
<dbReference type="AlphaFoldDB" id="A0A9P0YV66"/>
<name>A0A9P0YV66_CUSEU</name>
<dbReference type="Proteomes" id="UP001152484">
    <property type="component" value="Unassembled WGS sequence"/>
</dbReference>
<evidence type="ECO:0000313" key="2">
    <source>
        <dbReference type="Proteomes" id="UP001152484"/>
    </source>
</evidence>
<sequence length="249" mass="26830">MLDSPHLGRWLSLRSSDMAPLQCFLLCIVFFTWASANVQNANAVIRVTDNPADELVDALNKNRTAKKLPSLNSNPGLACIALQYIKAYQGDCKSVGGEGSEAKKPLDSEFNETFAPNCGVKVNTLAHITGRFLACQSEYVESPDAFSHILIRNQKSFDILYSKNHTEVGAAVSGTDHGGPYFWCVLFSNGKSNQSFVLDGGVAKLTKPGCFSGANDDCSEAYALSQTFLHPWLVAGGALLSLFYAFGSG</sequence>